<evidence type="ECO:0000313" key="18">
    <source>
        <dbReference type="Proteomes" id="UP000587760"/>
    </source>
</evidence>
<evidence type="ECO:0000256" key="7">
    <source>
        <dbReference type="ARBA" id="ARBA00022741"/>
    </source>
</evidence>
<dbReference type="PANTHER" id="PTHR43395:SF10">
    <property type="entry name" value="CHEMOTAXIS PROTEIN CHEA"/>
    <property type="match status" value="1"/>
</dbReference>
<dbReference type="InterPro" id="IPR005467">
    <property type="entry name" value="His_kinase_dom"/>
</dbReference>
<dbReference type="GO" id="GO:0000155">
    <property type="term" value="F:phosphorelay sensor kinase activity"/>
    <property type="evidence" value="ECO:0007669"/>
    <property type="project" value="InterPro"/>
</dbReference>
<dbReference type="EMBL" id="JACHGJ010000001">
    <property type="protein sequence ID" value="MBB6479013.1"/>
    <property type="molecule type" value="Genomic_DNA"/>
</dbReference>
<evidence type="ECO:0000256" key="5">
    <source>
        <dbReference type="ARBA" id="ARBA00022553"/>
    </source>
</evidence>
<dbReference type="InterPro" id="IPR036097">
    <property type="entry name" value="HisK_dim/P_sf"/>
</dbReference>
<dbReference type="Pfam" id="PF01627">
    <property type="entry name" value="Hpt"/>
    <property type="match status" value="1"/>
</dbReference>
<feature type="modified residue" description="Phosphohistidine" evidence="12">
    <location>
        <position position="45"/>
    </location>
</feature>
<keyword evidence="10" id="KW-0902">Two-component regulatory system</keyword>
<dbReference type="Pfam" id="PF01584">
    <property type="entry name" value="CheW"/>
    <property type="match status" value="1"/>
</dbReference>
<dbReference type="InterPro" id="IPR037006">
    <property type="entry name" value="CheA-like_homodim_sf"/>
</dbReference>
<dbReference type="Gene3D" id="2.30.30.40">
    <property type="entry name" value="SH3 Domains"/>
    <property type="match status" value="1"/>
</dbReference>
<dbReference type="InterPro" id="IPR004105">
    <property type="entry name" value="CheA-like_dim"/>
</dbReference>
<dbReference type="AlphaFoldDB" id="A0A841R5B8"/>
<dbReference type="EC" id="2.7.13.3" evidence="2"/>
<evidence type="ECO:0000256" key="9">
    <source>
        <dbReference type="ARBA" id="ARBA00022840"/>
    </source>
</evidence>
<dbReference type="SMART" id="SM00073">
    <property type="entry name" value="HPT"/>
    <property type="match status" value="1"/>
</dbReference>
<dbReference type="PROSITE" id="PS50109">
    <property type="entry name" value="HIS_KIN"/>
    <property type="match status" value="1"/>
</dbReference>
<keyword evidence="9" id="KW-0067">ATP-binding</keyword>
<feature type="region of interest" description="Disordered" evidence="13">
    <location>
        <begin position="122"/>
        <end position="153"/>
    </location>
</feature>
<dbReference type="InterPro" id="IPR002545">
    <property type="entry name" value="CheW-lke_dom"/>
</dbReference>
<keyword evidence="8 17" id="KW-0418">Kinase</keyword>
<evidence type="ECO:0000256" key="2">
    <source>
        <dbReference type="ARBA" id="ARBA00012438"/>
    </source>
</evidence>
<dbReference type="Gene3D" id="3.30.565.10">
    <property type="entry name" value="Histidine kinase-like ATPase, C-terminal domain"/>
    <property type="match status" value="1"/>
</dbReference>
<dbReference type="InterPro" id="IPR037257">
    <property type="entry name" value="T2SS_E_N_sf"/>
</dbReference>
<evidence type="ECO:0000256" key="13">
    <source>
        <dbReference type="SAM" id="MobiDB-lite"/>
    </source>
</evidence>
<protein>
    <recommendedName>
        <fullName evidence="3">Chemotaxis protein CheA</fullName>
        <ecNumber evidence="2">2.7.13.3</ecNumber>
    </recommendedName>
</protein>
<dbReference type="GO" id="GO:0005737">
    <property type="term" value="C:cytoplasm"/>
    <property type="evidence" value="ECO:0007669"/>
    <property type="project" value="InterPro"/>
</dbReference>
<dbReference type="RefSeq" id="WP_184743673.1">
    <property type="nucleotide sequence ID" value="NZ_JACHGJ010000001.1"/>
</dbReference>
<evidence type="ECO:0000256" key="12">
    <source>
        <dbReference type="PROSITE-ProRule" id="PRU00110"/>
    </source>
</evidence>
<keyword evidence="7" id="KW-0547">Nucleotide-binding</keyword>
<dbReference type="PRINTS" id="PR00344">
    <property type="entry name" value="BCTRLSENSOR"/>
</dbReference>
<name>A0A841R5B8_9SPIO</name>
<accession>A0A841R5B8</accession>
<comment type="function">
    <text evidence="11">Involved in the transmission of sensory signals from the chemoreceptors to the flagellar motors. CheA is autophosphorylated; it can transfer its phosphate group to either CheB or CheY.</text>
</comment>
<feature type="domain" description="HPt" evidence="16">
    <location>
        <begin position="1"/>
        <end position="102"/>
    </location>
</feature>
<dbReference type="GO" id="GO:0005524">
    <property type="term" value="F:ATP binding"/>
    <property type="evidence" value="ECO:0007669"/>
    <property type="project" value="UniProtKB-KW"/>
</dbReference>
<keyword evidence="18" id="KW-1185">Reference proteome</keyword>
<dbReference type="Pfam" id="PF02895">
    <property type="entry name" value="H-kinase_dim"/>
    <property type="match status" value="1"/>
</dbReference>
<dbReference type="InterPro" id="IPR051315">
    <property type="entry name" value="Bact_Chemotaxis_CheA"/>
</dbReference>
<evidence type="ECO:0000259" key="14">
    <source>
        <dbReference type="PROSITE" id="PS50109"/>
    </source>
</evidence>
<evidence type="ECO:0000313" key="17">
    <source>
        <dbReference type="EMBL" id="MBB6479013.1"/>
    </source>
</evidence>
<dbReference type="PROSITE" id="PS50851">
    <property type="entry name" value="CHEW"/>
    <property type="match status" value="1"/>
</dbReference>
<dbReference type="CDD" id="cd16916">
    <property type="entry name" value="HATPase_CheA-like"/>
    <property type="match status" value="1"/>
</dbReference>
<keyword evidence="4" id="KW-0145">Chemotaxis</keyword>
<feature type="domain" description="Histidine kinase" evidence="14">
    <location>
        <begin position="363"/>
        <end position="566"/>
    </location>
</feature>
<reference evidence="17 18" key="1">
    <citation type="submission" date="2020-08" db="EMBL/GenBank/DDBJ databases">
        <title>Genomic Encyclopedia of Type Strains, Phase IV (KMG-IV): sequencing the most valuable type-strain genomes for metagenomic binning, comparative biology and taxonomic classification.</title>
        <authorList>
            <person name="Goeker M."/>
        </authorList>
    </citation>
    <scope>NUCLEOTIDE SEQUENCE [LARGE SCALE GENOMIC DNA]</scope>
    <source>
        <strain evidence="17 18">DSM 2461</strain>
    </source>
</reference>
<dbReference type="Pfam" id="PF02518">
    <property type="entry name" value="HATPase_c"/>
    <property type="match status" value="1"/>
</dbReference>
<evidence type="ECO:0000256" key="11">
    <source>
        <dbReference type="ARBA" id="ARBA00035100"/>
    </source>
</evidence>
<evidence type="ECO:0000259" key="16">
    <source>
        <dbReference type="PROSITE" id="PS50894"/>
    </source>
</evidence>
<comment type="caution">
    <text evidence="17">The sequence shown here is derived from an EMBL/GenBank/DDBJ whole genome shotgun (WGS) entry which is preliminary data.</text>
</comment>
<dbReference type="CDD" id="cd00088">
    <property type="entry name" value="HPT"/>
    <property type="match status" value="1"/>
</dbReference>
<evidence type="ECO:0000256" key="8">
    <source>
        <dbReference type="ARBA" id="ARBA00022777"/>
    </source>
</evidence>
<dbReference type="InterPro" id="IPR036061">
    <property type="entry name" value="CheW-like_dom_sf"/>
</dbReference>
<keyword evidence="6 17" id="KW-0808">Transferase</keyword>
<dbReference type="SMART" id="SM01231">
    <property type="entry name" value="H-kinase_dim"/>
    <property type="match status" value="1"/>
</dbReference>
<sequence>MVDQFKEAFREEAFELLTELEDSLLRLEEEPDNPETISSVFRIMHTIKGSAAMFGFDDISLFTHEVENIMDLLRAGKLVVTKELIDMTLTSRDYIRIMLEDPSRKLDEEVQTLLGEFKAEVRNQNRDTFEEEPQSAPEVPLKPDEKESESPSYQSDELITYRIIFCPENNIFLSGTNPLLLLAELRELGEISILAVKEEIPPLSEINPEFNYTSWEIILSTTTPEEEVRDVFIFVESSAEVRINIISDSLDESGKKIGEILVDRGVVKSEDINEVLTGRKRVGEVLVENKLVTKPQLDSALEEQQQINRLMEKKKAITTSGSVRVDSGKLDELVDLVGEMVTVQAHLSELASHKQDASIISIAEQLERLTAELRDNSMSMRMLPIGTTFSKFKRLVRDLSADLGKGISLVTVGGETELDKTVIEKLNDPLIHLIRNSIDHGIESPEERIEAGKSAGGTITLSARHSGANVLITVADDGAGLDASKIRRKAIDKGLMLADEELPEGELFKMIFAPGFSTSSAITKVSGRGVGMDVVRKEIETLGGQVSISSEGGKGTAIELKLPLTLAIIEGLLVQIDEEFYVFPLSVVEECVEHIQDEQENGKQNIASVRGEILPFIRLREFFDIQGKPPEIEQLIVVNTHDHRIGFIVDEVIGDYQTVIKTLGSIYKDVEGLSGGTILGDGSIALILDVLKITQIVQKEEKLLT</sequence>
<dbReference type="SUPFAM" id="SSF47226">
    <property type="entry name" value="Histidine-containing phosphotransfer domain, HPT domain"/>
    <property type="match status" value="1"/>
</dbReference>
<evidence type="ECO:0000256" key="6">
    <source>
        <dbReference type="ARBA" id="ARBA00022679"/>
    </source>
</evidence>
<dbReference type="Gene3D" id="1.10.287.560">
    <property type="entry name" value="Histidine kinase CheA-like, homodimeric domain"/>
    <property type="match status" value="1"/>
</dbReference>
<evidence type="ECO:0000259" key="15">
    <source>
        <dbReference type="PROSITE" id="PS50851"/>
    </source>
</evidence>
<dbReference type="CDD" id="cd00731">
    <property type="entry name" value="CheA_reg"/>
    <property type="match status" value="1"/>
</dbReference>
<evidence type="ECO:0000256" key="1">
    <source>
        <dbReference type="ARBA" id="ARBA00000085"/>
    </source>
</evidence>
<evidence type="ECO:0000256" key="4">
    <source>
        <dbReference type="ARBA" id="ARBA00022500"/>
    </source>
</evidence>
<dbReference type="InterPro" id="IPR004358">
    <property type="entry name" value="Sig_transdc_His_kin-like_C"/>
</dbReference>
<dbReference type="SUPFAM" id="SSF47384">
    <property type="entry name" value="Homodimeric domain of signal transducing histidine kinase"/>
    <property type="match status" value="1"/>
</dbReference>
<dbReference type="InterPro" id="IPR003594">
    <property type="entry name" value="HATPase_dom"/>
</dbReference>
<dbReference type="InterPro" id="IPR008207">
    <property type="entry name" value="Sig_transdc_His_kin_Hpt_dom"/>
</dbReference>
<dbReference type="SUPFAM" id="SSF160246">
    <property type="entry name" value="EspE N-terminal domain-like"/>
    <property type="match status" value="1"/>
</dbReference>
<evidence type="ECO:0000256" key="10">
    <source>
        <dbReference type="ARBA" id="ARBA00023012"/>
    </source>
</evidence>
<dbReference type="SUPFAM" id="SSF50341">
    <property type="entry name" value="CheW-like"/>
    <property type="match status" value="1"/>
</dbReference>
<dbReference type="InterPro" id="IPR036641">
    <property type="entry name" value="HPT_dom_sf"/>
</dbReference>
<dbReference type="PANTHER" id="PTHR43395">
    <property type="entry name" value="SENSOR HISTIDINE KINASE CHEA"/>
    <property type="match status" value="1"/>
</dbReference>
<dbReference type="SMART" id="SM00387">
    <property type="entry name" value="HATPase_c"/>
    <property type="match status" value="1"/>
</dbReference>
<dbReference type="Gene3D" id="1.20.120.160">
    <property type="entry name" value="HPT domain"/>
    <property type="match status" value="1"/>
</dbReference>
<comment type="catalytic activity">
    <reaction evidence="1">
        <text>ATP + protein L-histidine = ADP + protein N-phospho-L-histidine.</text>
        <dbReference type="EC" id="2.7.13.3"/>
    </reaction>
</comment>
<dbReference type="GO" id="GO:0006935">
    <property type="term" value="P:chemotaxis"/>
    <property type="evidence" value="ECO:0007669"/>
    <property type="project" value="UniProtKB-KW"/>
</dbReference>
<gene>
    <name evidence="17" type="ORF">HNR50_000646</name>
</gene>
<dbReference type="InterPro" id="IPR036890">
    <property type="entry name" value="HATPase_C_sf"/>
</dbReference>
<dbReference type="SMART" id="SM00260">
    <property type="entry name" value="CheW"/>
    <property type="match status" value="1"/>
</dbReference>
<evidence type="ECO:0000256" key="3">
    <source>
        <dbReference type="ARBA" id="ARBA00021495"/>
    </source>
</evidence>
<dbReference type="SUPFAM" id="SSF55874">
    <property type="entry name" value="ATPase domain of HSP90 chaperone/DNA topoisomerase II/histidine kinase"/>
    <property type="match status" value="1"/>
</dbReference>
<feature type="domain" description="CheW-like" evidence="15">
    <location>
        <begin position="568"/>
        <end position="699"/>
    </location>
</feature>
<proteinExistence type="predicted"/>
<organism evidence="17 18">
    <name type="scientific">Spirochaeta isovalerica</name>
    <dbReference type="NCBI Taxonomy" id="150"/>
    <lineage>
        <taxon>Bacteria</taxon>
        <taxon>Pseudomonadati</taxon>
        <taxon>Spirochaetota</taxon>
        <taxon>Spirochaetia</taxon>
        <taxon>Spirochaetales</taxon>
        <taxon>Spirochaetaceae</taxon>
        <taxon>Spirochaeta</taxon>
    </lineage>
</organism>
<dbReference type="PROSITE" id="PS50894">
    <property type="entry name" value="HPT"/>
    <property type="match status" value="1"/>
</dbReference>
<dbReference type="Proteomes" id="UP000587760">
    <property type="component" value="Unassembled WGS sequence"/>
</dbReference>
<keyword evidence="5 12" id="KW-0597">Phosphoprotein</keyword>
<dbReference type="FunFam" id="3.30.565.10:FF:000016">
    <property type="entry name" value="Chemotaxis protein CheA, putative"/>
    <property type="match status" value="1"/>
</dbReference>